<evidence type="ECO:0000256" key="6">
    <source>
        <dbReference type="ARBA" id="ARBA00022989"/>
    </source>
</evidence>
<evidence type="ECO:0000256" key="8">
    <source>
        <dbReference type="PIRNR" id="PIRNR002744"/>
    </source>
</evidence>
<dbReference type="GO" id="GO:0005886">
    <property type="term" value="C:plasma membrane"/>
    <property type="evidence" value="ECO:0007669"/>
    <property type="project" value="TreeGrafter"/>
</dbReference>
<dbReference type="GO" id="GO:0015851">
    <property type="term" value="P:nucleobase transport"/>
    <property type="evidence" value="ECO:0007669"/>
    <property type="project" value="UniProtKB-ARBA"/>
</dbReference>
<dbReference type="PANTHER" id="PTHR31806">
    <property type="entry name" value="PURINE-CYTOSINE PERMEASE FCY2-RELATED"/>
    <property type="match status" value="1"/>
</dbReference>
<organism evidence="10 11">
    <name type="scientific">Sphaerobolus stellatus (strain SS14)</name>
    <dbReference type="NCBI Taxonomy" id="990650"/>
    <lineage>
        <taxon>Eukaryota</taxon>
        <taxon>Fungi</taxon>
        <taxon>Dikarya</taxon>
        <taxon>Basidiomycota</taxon>
        <taxon>Agaricomycotina</taxon>
        <taxon>Agaricomycetes</taxon>
        <taxon>Phallomycetidae</taxon>
        <taxon>Geastrales</taxon>
        <taxon>Sphaerobolaceae</taxon>
        <taxon>Sphaerobolus</taxon>
    </lineage>
</organism>
<dbReference type="Proteomes" id="UP000054279">
    <property type="component" value="Unassembled WGS sequence"/>
</dbReference>
<keyword evidence="11" id="KW-1185">Reference proteome</keyword>
<dbReference type="PANTHER" id="PTHR31806:SF5">
    <property type="entry name" value="PURINE-CYTOSINE PERMEASE FCY21"/>
    <property type="match status" value="1"/>
</dbReference>
<keyword evidence="5 9" id="KW-0812">Transmembrane</keyword>
<dbReference type="InterPro" id="IPR026030">
    <property type="entry name" value="Pur-cyt_permease_Fcy2/21/22"/>
</dbReference>
<evidence type="ECO:0000256" key="9">
    <source>
        <dbReference type="SAM" id="Phobius"/>
    </source>
</evidence>
<sequence>MNEKIGGERTWMQKILGYGVESRGIAPVPVEEKTDMAYSRMFTFYVTVSVNILPFSTGSLGPLVYGLNTRNSCLVILFMNLLCTIPPAYFTTFGPKLGFRQMVLSRYSFGYFGVILPVIFNLIGMLGFNTVDSILGGQTLASITAGKLSWTVGIVIVAVVSLFISFMGYSVLHWYERFAWIPVIITFIIAIGVGGHHLSNPVTFEPATAPMVLSFASVLVGFVLTYVGLSADFSCYMPVNAPSKRIFWYTYFGLLTPIVLLQCLGAAVGACIPNIPSWQAGYEAGSVGGLLAAMLSPVGNFGKFLMVLLSLSFMGNIAATFYSISLNFQIMFPFLAAVPRYVFSIVGTAIVIPLAIAGAHRFFDTLSNFLGLIGYWSGTYAIILTIEHFLFRKGDTANYDPSIWNNPRKLPVGLAAFLSLAAGFCIAIPAMDQVWYVGPIAKKTGDLGFELAFVTGLVVYPVLRWVEIKVSGRRG</sequence>
<dbReference type="Gene3D" id="1.10.4160.10">
    <property type="entry name" value="Hydantoin permease"/>
    <property type="match status" value="1"/>
</dbReference>
<feature type="transmembrane region" description="Helical" evidence="9">
    <location>
        <begin position="369"/>
        <end position="391"/>
    </location>
</feature>
<dbReference type="Pfam" id="PF02133">
    <property type="entry name" value="Transp_cyt_pur"/>
    <property type="match status" value="1"/>
</dbReference>
<evidence type="ECO:0000256" key="2">
    <source>
        <dbReference type="ARBA" id="ARBA00008974"/>
    </source>
</evidence>
<evidence type="ECO:0000313" key="10">
    <source>
        <dbReference type="EMBL" id="KIJ27316.1"/>
    </source>
</evidence>
<feature type="transmembrane region" description="Helical" evidence="9">
    <location>
        <begin position="207"/>
        <end position="226"/>
    </location>
</feature>
<feature type="transmembrane region" description="Helical" evidence="9">
    <location>
        <begin position="304"/>
        <end position="328"/>
    </location>
</feature>
<feature type="transmembrane region" description="Helical" evidence="9">
    <location>
        <begin position="246"/>
        <end position="268"/>
    </location>
</feature>
<evidence type="ECO:0008006" key="12">
    <source>
        <dbReference type="Google" id="ProtNLM"/>
    </source>
</evidence>
<gene>
    <name evidence="10" type="ORF">M422DRAFT_191184</name>
</gene>
<keyword evidence="3 8" id="KW-0813">Transport</keyword>
<feature type="transmembrane region" description="Helical" evidence="9">
    <location>
        <begin position="447"/>
        <end position="466"/>
    </location>
</feature>
<comment type="similarity">
    <text evidence="2 8">Belongs to the purine-cytosine permease (2.A.39) family.</text>
</comment>
<feature type="transmembrane region" description="Helical" evidence="9">
    <location>
        <begin position="148"/>
        <end position="172"/>
    </location>
</feature>
<dbReference type="PIRSF" id="PIRSF002744">
    <property type="entry name" value="Pur-cyt_permease"/>
    <property type="match status" value="1"/>
</dbReference>
<dbReference type="OrthoDB" id="2116389at2759"/>
<dbReference type="AlphaFoldDB" id="A0A0C9UPE2"/>
<keyword evidence="4" id="KW-0597">Phosphoprotein</keyword>
<dbReference type="HOGENOM" id="CLU_026016_2_0_1"/>
<proteinExistence type="inferred from homology"/>
<feature type="transmembrane region" description="Helical" evidence="9">
    <location>
        <begin position="109"/>
        <end position="128"/>
    </location>
</feature>
<dbReference type="FunFam" id="1.10.4160.10:FF:000002">
    <property type="entry name" value="Purine-cytosine permease fcyB"/>
    <property type="match status" value="1"/>
</dbReference>
<dbReference type="GO" id="GO:0022857">
    <property type="term" value="F:transmembrane transporter activity"/>
    <property type="evidence" value="ECO:0007669"/>
    <property type="project" value="InterPro"/>
</dbReference>
<feature type="transmembrane region" description="Helical" evidence="9">
    <location>
        <begin position="72"/>
        <end position="89"/>
    </location>
</feature>
<evidence type="ECO:0000256" key="1">
    <source>
        <dbReference type="ARBA" id="ARBA00004141"/>
    </source>
</evidence>
<keyword evidence="7 8" id="KW-0472">Membrane</keyword>
<evidence type="ECO:0000313" key="11">
    <source>
        <dbReference type="Proteomes" id="UP000054279"/>
    </source>
</evidence>
<feature type="transmembrane region" description="Helical" evidence="9">
    <location>
        <begin position="340"/>
        <end position="363"/>
    </location>
</feature>
<name>A0A0C9UPE2_SPHS4</name>
<keyword evidence="6 9" id="KW-1133">Transmembrane helix</keyword>
<protein>
    <recommendedName>
        <fullName evidence="12">Purine-cytosine permease</fullName>
    </recommendedName>
</protein>
<dbReference type="InterPro" id="IPR001248">
    <property type="entry name" value="Pur-cyt_permease"/>
</dbReference>
<evidence type="ECO:0000256" key="5">
    <source>
        <dbReference type="ARBA" id="ARBA00022692"/>
    </source>
</evidence>
<feature type="transmembrane region" description="Helical" evidence="9">
    <location>
        <begin position="178"/>
        <end position="195"/>
    </location>
</feature>
<accession>A0A0C9UPE2</accession>
<reference evidence="10 11" key="1">
    <citation type="submission" date="2014-06" db="EMBL/GenBank/DDBJ databases">
        <title>Evolutionary Origins and Diversification of the Mycorrhizal Mutualists.</title>
        <authorList>
            <consortium name="DOE Joint Genome Institute"/>
            <consortium name="Mycorrhizal Genomics Consortium"/>
            <person name="Kohler A."/>
            <person name="Kuo A."/>
            <person name="Nagy L.G."/>
            <person name="Floudas D."/>
            <person name="Copeland A."/>
            <person name="Barry K.W."/>
            <person name="Cichocki N."/>
            <person name="Veneault-Fourrey C."/>
            <person name="LaButti K."/>
            <person name="Lindquist E.A."/>
            <person name="Lipzen A."/>
            <person name="Lundell T."/>
            <person name="Morin E."/>
            <person name="Murat C."/>
            <person name="Riley R."/>
            <person name="Ohm R."/>
            <person name="Sun H."/>
            <person name="Tunlid A."/>
            <person name="Henrissat B."/>
            <person name="Grigoriev I.V."/>
            <person name="Hibbett D.S."/>
            <person name="Martin F."/>
        </authorList>
    </citation>
    <scope>NUCLEOTIDE SEQUENCE [LARGE SCALE GENOMIC DNA]</scope>
    <source>
        <strain evidence="10 11">SS14</strain>
    </source>
</reference>
<comment type="subcellular location">
    <subcellularLocation>
        <location evidence="1">Membrane</location>
        <topology evidence="1">Multi-pass membrane protein</topology>
    </subcellularLocation>
</comment>
<feature type="transmembrane region" description="Helical" evidence="9">
    <location>
        <begin position="412"/>
        <end position="435"/>
    </location>
</feature>
<evidence type="ECO:0000256" key="7">
    <source>
        <dbReference type="ARBA" id="ARBA00023136"/>
    </source>
</evidence>
<feature type="transmembrane region" description="Helical" evidence="9">
    <location>
        <begin position="42"/>
        <end position="65"/>
    </location>
</feature>
<dbReference type="EMBL" id="KN837339">
    <property type="protein sequence ID" value="KIJ27316.1"/>
    <property type="molecule type" value="Genomic_DNA"/>
</dbReference>
<evidence type="ECO:0000256" key="4">
    <source>
        <dbReference type="ARBA" id="ARBA00022553"/>
    </source>
</evidence>
<evidence type="ECO:0000256" key="3">
    <source>
        <dbReference type="ARBA" id="ARBA00022448"/>
    </source>
</evidence>